<evidence type="ECO:0000313" key="2">
    <source>
        <dbReference type="Proteomes" id="UP000789920"/>
    </source>
</evidence>
<feature type="non-terminal residue" evidence="1">
    <location>
        <position position="1"/>
    </location>
</feature>
<protein>
    <submittedName>
        <fullName evidence="1">14652_t:CDS:1</fullName>
    </submittedName>
</protein>
<evidence type="ECO:0000313" key="1">
    <source>
        <dbReference type="EMBL" id="CAG8845817.1"/>
    </source>
</evidence>
<comment type="caution">
    <text evidence="1">The sequence shown here is derived from an EMBL/GenBank/DDBJ whole genome shotgun (WGS) entry which is preliminary data.</text>
</comment>
<proteinExistence type="predicted"/>
<sequence>HGTDNISSSEIVGFAEEEGIDGDDERHTTAHESSDEEGNED</sequence>
<dbReference type="EMBL" id="CAJVQC010148454">
    <property type="protein sequence ID" value="CAG8845817.1"/>
    <property type="molecule type" value="Genomic_DNA"/>
</dbReference>
<accession>A0ACA9STK3</accession>
<keyword evidence="2" id="KW-1185">Reference proteome</keyword>
<reference evidence="1" key="1">
    <citation type="submission" date="2021-06" db="EMBL/GenBank/DDBJ databases">
        <authorList>
            <person name="Kallberg Y."/>
            <person name="Tangrot J."/>
            <person name="Rosling A."/>
        </authorList>
    </citation>
    <scope>NUCLEOTIDE SEQUENCE</scope>
    <source>
        <strain evidence="1">MA461A</strain>
    </source>
</reference>
<organism evidence="1 2">
    <name type="scientific">Racocetra persica</name>
    <dbReference type="NCBI Taxonomy" id="160502"/>
    <lineage>
        <taxon>Eukaryota</taxon>
        <taxon>Fungi</taxon>
        <taxon>Fungi incertae sedis</taxon>
        <taxon>Mucoromycota</taxon>
        <taxon>Glomeromycotina</taxon>
        <taxon>Glomeromycetes</taxon>
        <taxon>Diversisporales</taxon>
        <taxon>Gigasporaceae</taxon>
        <taxon>Racocetra</taxon>
    </lineage>
</organism>
<feature type="non-terminal residue" evidence="1">
    <location>
        <position position="41"/>
    </location>
</feature>
<gene>
    <name evidence="1" type="ORF">RPERSI_LOCUS33837</name>
</gene>
<name>A0ACA9STK3_9GLOM</name>
<dbReference type="Proteomes" id="UP000789920">
    <property type="component" value="Unassembled WGS sequence"/>
</dbReference>